<keyword evidence="2 5" id="KW-0812">Transmembrane</keyword>
<dbReference type="EMBL" id="FYEW01000001">
    <property type="protein sequence ID" value="SNC66433.1"/>
    <property type="molecule type" value="Genomic_DNA"/>
</dbReference>
<comment type="subcellular location">
    <subcellularLocation>
        <location evidence="1">Membrane</location>
        <topology evidence="1">Multi-pass membrane protein</topology>
    </subcellularLocation>
</comment>
<dbReference type="Pfam" id="PF04932">
    <property type="entry name" value="Wzy_C"/>
    <property type="match status" value="1"/>
</dbReference>
<evidence type="ECO:0000256" key="4">
    <source>
        <dbReference type="ARBA" id="ARBA00023136"/>
    </source>
</evidence>
<evidence type="ECO:0000313" key="8">
    <source>
        <dbReference type="Proteomes" id="UP000198131"/>
    </source>
</evidence>
<keyword evidence="8" id="KW-1185">Reference proteome</keyword>
<reference evidence="8" key="1">
    <citation type="submission" date="2017-06" db="EMBL/GenBank/DDBJ databases">
        <authorList>
            <person name="Varghese N."/>
            <person name="Submissions S."/>
        </authorList>
    </citation>
    <scope>NUCLEOTIDE SEQUENCE [LARGE SCALE GENOMIC DNA]</scope>
    <source>
        <strain evidence="8">DSM 11116</strain>
    </source>
</reference>
<dbReference type="PANTHER" id="PTHR37422">
    <property type="entry name" value="TEICHURONIC ACID BIOSYNTHESIS PROTEIN TUAE"/>
    <property type="match status" value="1"/>
</dbReference>
<dbReference type="AlphaFoldDB" id="A0A212TKD8"/>
<dbReference type="Proteomes" id="UP000198131">
    <property type="component" value="Unassembled WGS sequence"/>
</dbReference>
<feature type="transmembrane region" description="Helical" evidence="5">
    <location>
        <begin position="36"/>
        <end position="55"/>
    </location>
</feature>
<feature type="domain" description="O-antigen ligase-related" evidence="6">
    <location>
        <begin position="183"/>
        <end position="342"/>
    </location>
</feature>
<feature type="transmembrane region" description="Helical" evidence="5">
    <location>
        <begin position="87"/>
        <end position="108"/>
    </location>
</feature>
<evidence type="ECO:0000256" key="2">
    <source>
        <dbReference type="ARBA" id="ARBA00022692"/>
    </source>
</evidence>
<dbReference type="RefSeq" id="WP_088842851.1">
    <property type="nucleotide sequence ID" value="NZ_FYEW01000001.1"/>
</dbReference>
<sequence>MKIRLRFLVILVMLIIFFTDQAFWEYYTTNEDDPLLYQLNYVLVAISSVVCLLYYRHLPVLLRWWMGLTLAYIGLLMLEAYQMQGHWFIYPHVFMKLLVLLMPPGVYLLHRRFGMPHLRVLAAVVLLVLMGNLLLYHPDSLSWSAFADNKRGFMTPSAHLFLLLVLLSLNWYLQRPSFISMGVFFLSMAMVFFLQHRTIWACTAVALPVNLLLLRRVPTAVLSWRRLSLLVTIPLLAISLGGLATVLDNPAVMRRIDESIEDIRNPNKQGTGEWRRLQREAYTPFVEERPLMGWRLEGFELPVQFYDPSSNLPMWEDFTGHHFHSFYLDRMFYLGIVGVLLTLTIPIILVYRRLRQPTPLTPEMVALISFGSTFLVYAYSYDWSFYHYAFLGFMLAALAEPVPVMPPVPVPAPSLPGSAAWPPAPLPAHFSAQEA</sequence>
<evidence type="ECO:0000256" key="1">
    <source>
        <dbReference type="ARBA" id="ARBA00004141"/>
    </source>
</evidence>
<evidence type="ECO:0000256" key="5">
    <source>
        <dbReference type="SAM" id="Phobius"/>
    </source>
</evidence>
<keyword evidence="3 5" id="KW-1133">Transmembrane helix</keyword>
<organism evidence="7 8">
    <name type="scientific">Hymenobacter gelipurpurascens</name>
    <dbReference type="NCBI Taxonomy" id="89968"/>
    <lineage>
        <taxon>Bacteria</taxon>
        <taxon>Pseudomonadati</taxon>
        <taxon>Bacteroidota</taxon>
        <taxon>Cytophagia</taxon>
        <taxon>Cytophagales</taxon>
        <taxon>Hymenobacteraceae</taxon>
        <taxon>Hymenobacter</taxon>
    </lineage>
</organism>
<feature type="transmembrane region" description="Helical" evidence="5">
    <location>
        <begin position="62"/>
        <end position="81"/>
    </location>
</feature>
<dbReference type="OrthoDB" id="742098at2"/>
<feature type="transmembrane region" description="Helical" evidence="5">
    <location>
        <begin position="120"/>
        <end position="137"/>
    </location>
</feature>
<dbReference type="GO" id="GO:0016020">
    <property type="term" value="C:membrane"/>
    <property type="evidence" value="ECO:0007669"/>
    <property type="project" value="UniProtKB-SubCell"/>
</dbReference>
<feature type="transmembrane region" description="Helical" evidence="5">
    <location>
        <begin position="227"/>
        <end position="247"/>
    </location>
</feature>
<proteinExistence type="predicted"/>
<name>A0A212TKD8_9BACT</name>
<feature type="transmembrane region" description="Helical" evidence="5">
    <location>
        <begin position="364"/>
        <end position="381"/>
    </location>
</feature>
<dbReference type="InterPro" id="IPR007016">
    <property type="entry name" value="O-antigen_ligase-rel_domated"/>
</dbReference>
<feature type="transmembrane region" description="Helical" evidence="5">
    <location>
        <begin position="157"/>
        <end position="173"/>
    </location>
</feature>
<evidence type="ECO:0000259" key="6">
    <source>
        <dbReference type="Pfam" id="PF04932"/>
    </source>
</evidence>
<accession>A0A212TKD8</accession>
<dbReference type="GO" id="GO:0016874">
    <property type="term" value="F:ligase activity"/>
    <property type="evidence" value="ECO:0007669"/>
    <property type="project" value="UniProtKB-KW"/>
</dbReference>
<evidence type="ECO:0000256" key="3">
    <source>
        <dbReference type="ARBA" id="ARBA00022989"/>
    </source>
</evidence>
<feature type="transmembrane region" description="Helical" evidence="5">
    <location>
        <begin position="331"/>
        <end position="352"/>
    </location>
</feature>
<dbReference type="PANTHER" id="PTHR37422:SF13">
    <property type="entry name" value="LIPOPOLYSACCHARIDE BIOSYNTHESIS PROTEIN PA4999-RELATED"/>
    <property type="match status" value="1"/>
</dbReference>
<keyword evidence="7" id="KW-0436">Ligase</keyword>
<protein>
    <submittedName>
        <fullName evidence="7">O-antigen ligase</fullName>
    </submittedName>
</protein>
<evidence type="ECO:0000313" key="7">
    <source>
        <dbReference type="EMBL" id="SNC66433.1"/>
    </source>
</evidence>
<keyword evidence="4 5" id="KW-0472">Membrane</keyword>
<dbReference type="InterPro" id="IPR051533">
    <property type="entry name" value="WaaL-like"/>
</dbReference>
<gene>
    <name evidence="7" type="ORF">SAMN06265337_1609</name>
</gene>
<feature type="transmembrane region" description="Helical" evidence="5">
    <location>
        <begin position="7"/>
        <end position="24"/>
    </location>
</feature>